<protein>
    <recommendedName>
        <fullName evidence="1">Beta-lactamase-related domain-containing protein</fullName>
    </recommendedName>
</protein>
<feature type="domain" description="Beta-lactamase-related" evidence="1">
    <location>
        <begin position="94"/>
        <end position="364"/>
    </location>
</feature>
<dbReference type="Proteomes" id="UP000199026">
    <property type="component" value="Unassembled WGS sequence"/>
</dbReference>
<dbReference type="OrthoDB" id="9814204at2"/>
<organism evidence="2 3">
    <name type="scientific">Lentibacter algarum</name>
    <dbReference type="NCBI Taxonomy" id="576131"/>
    <lineage>
        <taxon>Bacteria</taxon>
        <taxon>Pseudomonadati</taxon>
        <taxon>Pseudomonadota</taxon>
        <taxon>Alphaproteobacteria</taxon>
        <taxon>Rhodobacterales</taxon>
        <taxon>Roseobacteraceae</taxon>
        <taxon>Lentibacter</taxon>
    </lineage>
</organism>
<reference evidence="2 3" key="1">
    <citation type="submission" date="2016-10" db="EMBL/GenBank/DDBJ databases">
        <authorList>
            <person name="de Groot N.N."/>
        </authorList>
    </citation>
    <scope>NUCLEOTIDE SEQUENCE [LARGE SCALE GENOMIC DNA]</scope>
    <source>
        <strain evidence="2 3">DSM 24677</strain>
    </source>
</reference>
<accession>A0A1H3I2R2</accession>
<dbReference type="InterPro" id="IPR001466">
    <property type="entry name" value="Beta-lactam-related"/>
</dbReference>
<dbReference type="RefSeq" id="WP_089887988.1">
    <property type="nucleotide sequence ID" value="NZ_CALJFH010000017.1"/>
</dbReference>
<dbReference type="STRING" id="576131.SAMN05444486_101783"/>
<gene>
    <name evidence="2" type="ORF">SAMN05444486_101783</name>
</gene>
<dbReference type="AlphaFoldDB" id="A0A1H3I2R2"/>
<evidence type="ECO:0000313" key="3">
    <source>
        <dbReference type="Proteomes" id="UP000199026"/>
    </source>
</evidence>
<dbReference type="PANTHER" id="PTHR43283:SF14">
    <property type="entry name" value="BLL8153 PROTEIN"/>
    <property type="match status" value="1"/>
</dbReference>
<dbReference type="PANTHER" id="PTHR43283">
    <property type="entry name" value="BETA-LACTAMASE-RELATED"/>
    <property type="match status" value="1"/>
</dbReference>
<dbReference type="EMBL" id="FNPR01000001">
    <property type="protein sequence ID" value="SDY21284.1"/>
    <property type="molecule type" value="Genomic_DNA"/>
</dbReference>
<dbReference type="Gene3D" id="3.40.710.10">
    <property type="entry name" value="DD-peptidase/beta-lactamase superfamily"/>
    <property type="match status" value="1"/>
</dbReference>
<name>A0A1H3I2R2_9RHOB</name>
<dbReference type="InterPro" id="IPR050789">
    <property type="entry name" value="Diverse_Enzym_Activities"/>
</dbReference>
<evidence type="ECO:0000259" key="1">
    <source>
        <dbReference type="Pfam" id="PF00144"/>
    </source>
</evidence>
<dbReference type="SUPFAM" id="SSF56601">
    <property type="entry name" value="beta-lactamase/transpeptidase-like"/>
    <property type="match status" value="1"/>
</dbReference>
<dbReference type="InterPro" id="IPR012338">
    <property type="entry name" value="Beta-lactam/transpept-like"/>
</dbReference>
<dbReference type="GeneID" id="78123573"/>
<dbReference type="Pfam" id="PF00144">
    <property type="entry name" value="Beta-lactamase"/>
    <property type="match status" value="1"/>
</dbReference>
<keyword evidence="3" id="KW-1185">Reference proteome</keyword>
<sequence>MRTFGKWLGRTLLVLILLAGALYAWKREEITRVLAVNSLFSADKIVHNFSHMDTMFLSVPVPRGDAPVSALIIGQAITLPDTYDAWVTERAITSAVVLKDGLLRHEAYYLSTGPDDRRISWSVAKSFISALLGVLLEEGTIGSVNDPVTQYAPALLGTAYDGASIEDVLQMESGVRFNEDYLDFWSDINKMGRVLALGQSMDGFAAGLTETNAAAGKSWQYVSIDTHILGMVIRGATGRPISELLSERIIAPLGLEQAPYYVTDGYGTAFVLGGLNLTTRDYARFGQMIAQNGLWNGVQVIPAAWIAQSTRPSAKTVKGNTQYGYQWWMPSDARDGEFFARGIYGQYIYINQPLGVVIAINSADKKFREAGVSFSNTAMFRAIAEAAQ</sequence>
<proteinExistence type="predicted"/>
<evidence type="ECO:0000313" key="2">
    <source>
        <dbReference type="EMBL" id="SDY21284.1"/>
    </source>
</evidence>